<evidence type="ECO:0000259" key="13">
    <source>
        <dbReference type="Pfam" id="PF04452"/>
    </source>
</evidence>
<dbReference type="EMBL" id="PNHQ01000019">
    <property type="protein sequence ID" value="PMC79293.1"/>
    <property type="molecule type" value="Genomic_DNA"/>
</dbReference>
<dbReference type="SUPFAM" id="SSF75217">
    <property type="entry name" value="alpha/beta knot"/>
    <property type="match status" value="1"/>
</dbReference>
<feature type="domain" description="Ribosomal RNA small subunit methyltransferase E PUA-like" evidence="14">
    <location>
        <begin position="20"/>
        <end position="65"/>
    </location>
</feature>
<comment type="caution">
    <text evidence="15">The sequence shown here is derived from an EMBL/GenBank/DDBJ whole genome shotgun (WGS) entry which is preliminary data.</text>
</comment>
<dbReference type="InterPro" id="IPR029026">
    <property type="entry name" value="tRNA_m1G_MTases_N"/>
</dbReference>
<dbReference type="OrthoDB" id="9815641at2"/>
<reference evidence="15 16" key="1">
    <citation type="submission" date="2017-09" db="EMBL/GenBank/DDBJ databases">
        <title>Bacterial strain isolated from the female urinary microbiota.</title>
        <authorList>
            <person name="Thomas-White K."/>
            <person name="Kumar N."/>
            <person name="Forster S."/>
            <person name="Putonti C."/>
            <person name="Lawley T."/>
            <person name="Wolfe A.J."/>
        </authorList>
    </citation>
    <scope>NUCLEOTIDE SEQUENCE [LARGE SCALE GENOMIC DNA]</scope>
    <source>
        <strain evidence="15 16">UMB0240</strain>
    </source>
</reference>
<evidence type="ECO:0000256" key="7">
    <source>
        <dbReference type="ARBA" id="ARBA00022603"/>
    </source>
</evidence>
<evidence type="ECO:0000256" key="12">
    <source>
        <dbReference type="PIRNR" id="PIRNR015601"/>
    </source>
</evidence>
<comment type="subcellular location">
    <subcellularLocation>
        <location evidence="1 12">Cytoplasm</location>
    </subcellularLocation>
</comment>
<dbReference type="AlphaFoldDB" id="A0A2N6UCJ0"/>
<evidence type="ECO:0000256" key="2">
    <source>
        <dbReference type="ARBA" id="ARBA00005528"/>
    </source>
</evidence>
<dbReference type="GO" id="GO:0070042">
    <property type="term" value="F:rRNA (uridine-N3-)-methyltransferase activity"/>
    <property type="evidence" value="ECO:0007669"/>
    <property type="project" value="TreeGrafter"/>
</dbReference>
<dbReference type="CDD" id="cd18084">
    <property type="entry name" value="RsmE-like"/>
    <property type="match status" value="1"/>
</dbReference>
<proteinExistence type="inferred from homology"/>
<name>A0A2N6UCJ0_9LACT</name>
<dbReference type="PANTHER" id="PTHR30027">
    <property type="entry name" value="RIBOSOMAL RNA SMALL SUBUNIT METHYLTRANSFERASE E"/>
    <property type="match status" value="1"/>
</dbReference>
<comment type="function">
    <text evidence="10 12">Specifically methylates the N3 position of the uracil ring of uridine 1498 (m3U1498) in 16S rRNA. Acts on the fully assembled 30S ribosomal subunit.</text>
</comment>
<evidence type="ECO:0000256" key="5">
    <source>
        <dbReference type="ARBA" id="ARBA00022490"/>
    </source>
</evidence>
<feature type="domain" description="Ribosomal RNA small subunit methyltransferase E methyltransferase" evidence="13">
    <location>
        <begin position="74"/>
        <end position="245"/>
    </location>
</feature>
<evidence type="ECO:0000259" key="14">
    <source>
        <dbReference type="Pfam" id="PF20260"/>
    </source>
</evidence>
<dbReference type="Pfam" id="PF20260">
    <property type="entry name" value="PUA_4"/>
    <property type="match status" value="1"/>
</dbReference>
<dbReference type="PANTHER" id="PTHR30027:SF3">
    <property type="entry name" value="16S RRNA (URACIL(1498)-N(3))-METHYLTRANSFERASE"/>
    <property type="match status" value="1"/>
</dbReference>
<dbReference type="NCBIfam" id="NF008691">
    <property type="entry name" value="PRK11713.1-4"/>
    <property type="match status" value="1"/>
</dbReference>
<dbReference type="GO" id="GO:0005737">
    <property type="term" value="C:cytoplasm"/>
    <property type="evidence" value="ECO:0007669"/>
    <property type="project" value="UniProtKB-SubCell"/>
</dbReference>
<keyword evidence="9 12" id="KW-0949">S-adenosyl-L-methionine</keyword>
<dbReference type="GO" id="GO:0070475">
    <property type="term" value="P:rRNA base methylation"/>
    <property type="evidence" value="ECO:0007669"/>
    <property type="project" value="TreeGrafter"/>
</dbReference>
<dbReference type="Pfam" id="PF04452">
    <property type="entry name" value="Methyltrans_RNA"/>
    <property type="match status" value="1"/>
</dbReference>
<evidence type="ECO:0000256" key="8">
    <source>
        <dbReference type="ARBA" id="ARBA00022679"/>
    </source>
</evidence>
<dbReference type="RefSeq" id="WP_070467846.1">
    <property type="nucleotide sequence ID" value="NZ_PNHQ01000019.1"/>
</dbReference>
<dbReference type="NCBIfam" id="TIGR00046">
    <property type="entry name" value="RsmE family RNA methyltransferase"/>
    <property type="match status" value="1"/>
</dbReference>
<dbReference type="Proteomes" id="UP000235701">
    <property type="component" value="Unassembled WGS sequence"/>
</dbReference>
<organism evidence="15 16">
    <name type="scientific">Aerococcus viridans</name>
    <dbReference type="NCBI Taxonomy" id="1377"/>
    <lineage>
        <taxon>Bacteria</taxon>
        <taxon>Bacillati</taxon>
        <taxon>Bacillota</taxon>
        <taxon>Bacilli</taxon>
        <taxon>Lactobacillales</taxon>
        <taxon>Aerococcaceae</taxon>
        <taxon>Aerococcus</taxon>
    </lineage>
</organism>
<keyword evidence="16" id="KW-1185">Reference proteome</keyword>
<sequence length="255" mass="28874">MQRYFIDNKTAQVDERIEMDKEATHHMLNVMRMQIGDQVILVTQTEQVFIGELIGNEEKKAILRLVDYRVENKEIPIDTTLFVGLPKGDKLEFIVQKATELGARQIVPVSMRYSVTKWDQKKAGKKIARLQKIAKEAAEQSHRTFVPIIEDLHSVSMVKNRLSDFNQVCIAYEEIAKEGEKSNLAQTYATLKPTDKIAFITGPEGGIHPDEIASLTEDLNHVHLCGLGPRILRTETAPLYLLSTLSFATELLGWN</sequence>
<dbReference type="EC" id="2.1.1.193" evidence="3 12"/>
<dbReference type="InterPro" id="IPR046886">
    <property type="entry name" value="RsmE_MTase_dom"/>
</dbReference>
<dbReference type="InterPro" id="IPR029028">
    <property type="entry name" value="Alpha/beta_knot_MTases"/>
</dbReference>
<dbReference type="InterPro" id="IPR015947">
    <property type="entry name" value="PUA-like_sf"/>
</dbReference>
<evidence type="ECO:0000256" key="1">
    <source>
        <dbReference type="ARBA" id="ARBA00004496"/>
    </source>
</evidence>
<keyword evidence="7 12" id="KW-0489">Methyltransferase</keyword>
<dbReference type="SUPFAM" id="SSF88697">
    <property type="entry name" value="PUA domain-like"/>
    <property type="match status" value="1"/>
</dbReference>
<keyword evidence="8 12" id="KW-0808">Transferase</keyword>
<dbReference type="InterPro" id="IPR006700">
    <property type="entry name" value="RsmE"/>
</dbReference>
<gene>
    <name evidence="15" type="ORF">CJ191_07490</name>
</gene>
<dbReference type="InterPro" id="IPR046887">
    <property type="entry name" value="RsmE_PUA-like"/>
</dbReference>
<evidence type="ECO:0000256" key="10">
    <source>
        <dbReference type="ARBA" id="ARBA00025699"/>
    </source>
</evidence>
<evidence type="ECO:0000313" key="15">
    <source>
        <dbReference type="EMBL" id="PMC79293.1"/>
    </source>
</evidence>
<evidence type="ECO:0000256" key="6">
    <source>
        <dbReference type="ARBA" id="ARBA00022552"/>
    </source>
</evidence>
<accession>A0A2N6UCJ0</accession>
<dbReference type="Gene3D" id="3.40.1280.10">
    <property type="match status" value="1"/>
</dbReference>
<comment type="catalytic activity">
    <reaction evidence="11 12">
        <text>uridine(1498) in 16S rRNA + S-adenosyl-L-methionine = N(3)-methyluridine(1498) in 16S rRNA + S-adenosyl-L-homocysteine + H(+)</text>
        <dbReference type="Rhea" id="RHEA:42920"/>
        <dbReference type="Rhea" id="RHEA-COMP:10283"/>
        <dbReference type="Rhea" id="RHEA-COMP:10284"/>
        <dbReference type="ChEBI" id="CHEBI:15378"/>
        <dbReference type="ChEBI" id="CHEBI:57856"/>
        <dbReference type="ChEBI" id="CHEBI:59789"/>
        <dbReference type="ChEBI" id="CHEBI:65315"/>
        <dbReference type="ChEBI" id="CHEBI:74502"/>
        <dbReference type="EC" id="2.1.1.193"/>
    </reaction>
</comment>
<evidence type="ECO:0000256" key="3">
    <source>
        <dbReference type="ARBA" id="ARBA00012328"/>
    </source>
</evidence>
<evidence type="ECO:0000256" key="11">
    <source>
        <dbReference type="ARBA" id="ARBA00047944"/>
    </source>
</evidence>
<keyword evidence="5 12" id="KW-0963">Cytoplasm</keyword>
<evidence type="ECO:0000256" key="4">
    <source>
        <dbReference type="ARBA" id="ARBA00013673"/>
    </source>
</evidence>
<evidence type="ECO:0000313" key="16">
    <source>
        <dbReference type="Proteomes" id="UP000235701"/>
    </source>
</evidence>
<keyword evidence="6 12" id="KW-0698">rRNA processing</keyword>
<comment type="similarity">
    <text evidence="2 12">Belongs to the RNA methyltransferase RsmE family.</text>
</comment>
<protein>
    <recommendedName>
        <fullName evidence="4 12">Ribosomal RNA small subunit methyltransferase E</fullName>
        <ecNumber evidence="3 12">2.1.1.193</ecNumber>
    </recommendedName>
</protein>
<evidence type="ECO:0000256" key="9">
    <source>
        <dbReference type="ARBA" id="ARBA00022691"/>
    </source>
</evidence>
<dbReference type="PIRSF" id="PIRSF015601">
    <property type="entry name" value="MTase_slr0722"/>
    <property type="match status" value="1"/>
</dbReference>